<keyword evidence="12" id="KW-1185">Reference proteome</keyword>
<dbReference type="InterPro" id="IPR013088">
    <property type="entry name" value="Znf_NHR/GATA"/>
</dbReference>
<evidence type="ECO:0000256" key="5">
    <source>
        <dbReference type="ARBA" id="ARBA00023015"/>
    </source>
</evidence>
<feature type="domain" description="GATA-type" evidence="10">
    <location>
        <begin position="187"/>
        <end position="240"/>
    </location>
</feature>
<evidence type="ECO:0000256" key="4">
    <source>
        <dbReference type="ARBA" id="ARBA00022833"/>
    </source>
</evidence>
<keyword evidence="2" id="KW-0479">Metal-binding</keyword>
<dbReference type="GO" id="GO:0045944">
    <property type="term" value="P:positive regulation of transcription by RNA polymerase II"/>
    <property type="evidence" value="ECO:0007669"/>
    <property type="project" value="TreeGrafter"/>
</dbReference>
<dbReference type="GO" id="GO:0000978">
    <property type="term" value="F:RNA polymerase II cis-regulatory region sequence-specific DNA binding"/>
    <property type="evidence" value="ECO:0007669"/>
    <property type="project" value="TreeGrafter"/>
</dbReference>
<evidence type="ECO:0000256" key="8">
    <source>
        <dbReference type="PROSITE-ProRule" id="PRU00094"/>
    </source>
</evidence>
<dbReference type="GO" id="GO:0000981">
    <property type="term" value="F:DNA-binding transcription factor activity, RNA polymerase II-specific"/>
    <property type="evidence" value="ECO:0007669"/>
    <property type="project" value="TreeGrafter"/>
</dbReference>
<evidence type="ECO:0000256" key="2">
    <source>
        <dbReference type="ARBA" id="ARBA00022723"/>
    </source>
</evidence>
<proteinExistence type="predicted"/>
<dbReference type="EMBL" id="JAKKPZ010000031">
    <property type="protein sequence ID" value="KAI1709333.1"/>
    <property type="molecule type" value="Genomic_DNA"/>
</dbReference>
<evidence type="ECO:0000259" key="10">
    <source>
        <dbReference type="PROSITE" id="PS50114"/>
    </source>
</evidence>
<dbReference type="PANTHER" id="PTHR10071">
    <property type="entry name" value="TRANSCRIPTION FACTOR GATA FAMILY MEMBER"/>
    <property type="match status" value="1"/>
</dbReference>
<evidence type="ECO:0000256" key="9">
    <source>
        <dbReference type="SAM" id="MobiDB-lite"/>
    </source>
</evidence>
<dbReference type="Pfam" id="PF00320">
    <property type="entry name" value="GATA"/>
    <property type="match status" value="1"/>
</dbReference>
<protein>
    <submittedName>
        <fullName evidence="11">GATA zinc finger domain-containing protein</fullName>
    </submittedName>
</protein>
<dbReference type="Proteomes" id="UP001201812">
    <property type="component" value="Unassembled WGS sequence"/>
</dbReference>
<feature type="region of interest" description="Disordered" evidence="9">
    <location>
        <begin position="107"/>
        <end position="126"/>
    </location>
</feature>
<keyword evidence="7" id="KW-0539">Nucleus</keyword>
<dbReference type="GO" id="GO:0005634">
    <property type="term" value="C:nucleus"/>
    <property type="evidence" value="ECO:0007669"/>
    <property type="project" value="UniProtKB-SubCell"/>
</dbReference>
<comment type="subcellular location">
    <subcellularLocation>
        <location evidence="1">Nucleus</location>
    </subcellularLocation>
</comment>
<evidence type="ECO:0000256" key="6">
    <source>
        <dbReference type="ARBA" id="ARBA00023163"/>
    </source>
</evidence>
<keyword evidence="4" id="KW-0862">Zinc</keyword>
<dbReference type="InterPro" id="IPR000679">
    <property type="entry name" value="Znf_GATA"/>
</dbReference>
<feature type="compositionally biased region" description="Low complexity" evidence="9">
    <location>
        <begin position="111"/>
        <end position="120"/>
    </location>
</feature>
<name>A0AAD4MX09_9BILA</name>
<dbReference type="Gene3D" id="3.30.50.10">
    <property type="entry name" value="Erythroid Transcription Factor GATA-1, subunit A"/>
    <property type="match status" value="1"/>
</dbReference>
<accession>A0AAD4MX09</accession>
<dbReference type="PROSITE" id="PS50114">
    <property type="entry name" value="GATA_ZN_FINGER_2"/>
    <property type="match status" value="1"/>
</dbReference>
<dbReference type="AlphaFoldDB" id="A0AAD4MX09"/>
<dbReference type="GO" id="GO:0045165">
    <property type="term" value="P:cell fate commitment"/>
    <property type="evidence" value="ECO:0007669"/>
    <property type="project" value="TreeGrafter"/>
</dbReference>
<dbReference type="PRINTS" id="PR00619">
    <property type="entry name" value="GATAZNFINGER"/>
</dbReference>
<evidence type="ECO:0000313" key="12">
    <source>
        <dbReference type="Proteomes" id="UP001201812"/>
    </source>
</evidence>
<dbReference type="GO" id="GO:0000122">
    <property type="term" value="P:negative regulation of transcription by RNA polymerase II"/>
    <property type="evidence" value="ECO:0007669"/>
    <property type="project" value="TreeGrafter"/>
</dbReference>
<sequence>MEANMSDYATARFVNHASSADFSDDQLYSIPHMDYIHVYSSDKNKDSPTLQYAQWNNGYLYQQVNPWQQCGYSDQYYAEPFYPYTPFYGASSSQTFLDEMERKYIAPKPEPSSSVASPSPDAQNSYRYSPEMANSQKFHDAYTPYWNSYAAPEPVLKRQTTIQNNKEQIALPKYTSSYSKLKMATSCHENSKCSNCGTTVTTLWRRNSLGEVECNACNLYFRKNNRKRPLALLKKGILKRKRNPRFPVTTATQPTEQTC</sequence>
<dbReference type="PANTHER" id="PTHR10071:SF322">
    <property type="entry name" value="TRANSCRIPTION FACTOR ELT-3"/>
    <property type="match status" value="1"/>
</dbReference>
<comment type="caution">
    <text evidence="11">The sequence shown here is derived from an EMBL/GenBank/DDBJ whole genome shotgun (WGS) entry which is preliminary data.</text>
</comment>
<dbReference type="GO" id="GO:0008270">
    <property type="term" value="F:zinc ion binding"/>
    <property type="evidence" value="ECO:0007669"/>
    <property type="project" value="UniProtKB-KW"/>
</dbReference>
<evidence type="ECO:0000256" key="1">
    <source>
        <dbReference type="ARBA" id="ARBA00004123"/>
    </source>
</evidence>
<keyword evidence="3 8" id="KW-0863">Zinc-finger</keyword>
<dbReference type="FunFam" id="3.30.50.10:FF:000045">
    <property type="entry name" value="Transcription factor elt-7"/>
    <property type="match status" value="1"/>
</dbReference>
<evidence type="ECO:0000313" key="11">
    <source>
        <dbReference type="EMBL" id="KAI1709333.1"/>
    </source>
</evidence>
<gene>
    <name evidence="11" type="ORF">DdX_11406</name>
</gene>
<reference evidence="11" key="1">
    <citation type="submission" date="2022-01" db="EMBL/GenBank/DDBJ databases">
        <title>Genome Sequence Resource for Two Populations of Ditylenchus destructor, the Migratory Endoparasitic Phytonematode.</title>
        <authorList>
            <person name="Zhang H."/>
            <person name="Lin R."/>
            <person name="Xie B."/>
        </authorList>
    </citation>
    <scope>NUCLEOTIDE SEQUENCE</scope>
    <source>
        <strain evidence="11">BazhouSP</strain>
    </source>
</reference>
<dbReference type="InterPro" id="IPR039355">
    <property type="entry name" value="Transcription_factor_GATA"/>
</dbReference>
<keyword evidence="6" id="KW-0804">Transcription</keyword>
<dbReference type="CDD" id="cd00202">
    <property type="entry name" value="ZnF_GATA"/>
    <property type="match status" value="1"/>
</dbReference>
<organism evidence="11 12">
    <name type="scientific">Ditylenchus destructor</name>
    <dbReference type="NCBI Taxonomy" id="166010"/>
    <lineage>
        <taxon>Eukaryota</taxon>
        <taxon>Metazoa</taxon>
        <taxon>Ecdysozoa</taxon>
        <taxon>Nematoda</taxon>
        <taxon>Chromadorea</taxon>
        <taxon>Rhabditida</taxon>
        <taxon>Tylenchina</taxon>
        <taxon>Tylenchomorpha</taxon>
        <taxon>Sphaerularioidea</taxon>
        <taxon>Anguinidae</taxon>
        <taxon>Anguininae</taxon>
        <taxon>Ditylenchus</taxon>
    </lineage>
</organism>
<keyword evidence="5" id="KW-0805">Transcription regulation</keyword>
<dbReference type="SMART" id="SM00401">
    <property type="entry name" value="ZnF_GATA"/>
    <property type="match status" value="1"/>
</dbReference>
<dbReference type="SUPFAM" id="SSF57716">
    <property type="entry name" value="Glucocorticoid receptor-like (DNA-binding domain)"/>
    <property type="match status" value="1"/>
</dbReference>
<evidence type="ECO:0000256" key="3">
    <source>
        <dbReference type="ARBA" id="ARBA00022771"/>
    </source>
</evidence>
<dbReference type="PROSITE" id="PS00344">
    <property type="entry name" value="GATA_ZN_FINGER_1"/>
    <property type="match status" value="1"/>
</dbReference>
<evidence type="ECO:0000256" key="7">
    <source>
        <dbReference type="ARBA" id="ARBA00023242"/>
    </source>
</evidence>